<dbReference type="PANTHER" id="PTHR45686:SF4">
    <property type="entry name" value="ADP-RIBOSYLATION FACTOR GTPASE ACTIVATING PROTEIN 3, ISOFORM H"/>
    <property type="match status" value="1"/>
</dbReference>
<comment type="caution">
    <text evidence="7">The sequence shown here is derived from an EMBL/GenBank/DDBJ whole genome shotgun (WGS) entry which is preliminary data.</text>
</comment>
<evidence type="ECO:0000256" key="2">
    <source>
        <dbReference type="ARBA" id="ARBA00022723"/>
    </source>
</evidence>
<dbReference type="Proteomes" id="UP000266841">
    <property type="component" value="Unassembled WGS sequence"/>
</dbReference>
<dbReference type="Pfam" id="PF01412">
    <property type="entry name" value="ArfGap"/>
    <property type="match status" value="1"/>
</dbReference>
<protein>
    <recommendedName>
        <fullName evidence="6">Arf-GAP domain-containing protein</fullName>
    </recommendedName>
</protein>
<evidence type="ECO:0000313" key="7">
    <source>
        <dbReference type="EMBL" id="EJK74891.1"/>
    </source>
</evidence>
<dbReference type="EMBL" id="AGNL01003285">
    <property type="protein sequence ID" value="EJK74891.1"/>
    <property type="molecule type" value="Genomic_DNA"/>
</dbReference>
<keyword evidence="3 5" id="KW-0863">Zinc-finger</keyword>
<dbReference type="PROSITE" id="PS50115">
    <property type="entry name" value="ARFGAP"/>
    <property type="match status" value="1"/>
</dbReference>
<dbReference type="InterPro" id="IPR038508">
    <property type="entry name" value="ArfGAP_dom_sf"/>
</dbReference>
<dbReference type="eggNOG" id="KOG0706">
    <property type="taxonomic scope" value="Eukaryota"/>
</dbReference>
<dbReference type="GO" id="GO:0048205">
    <property type="term" value="P:COPI coating of Golgi vesicle"/>
    <property type="evidence" value="ECO:0007669"/>
    <property type="project" value="TreeGrafter"/>
</dbReference>
<keyword evidence="2" id="KW-0479">Metal-binding</keyword>
<dbReference type="CDD" id="cd08831">
    <property type="entry name" value="ArfGap_ArfGap2_3_like"/>
    <property type="match status" value="1"/>
</dbReference>
<evidence type="ECO:0000259" key="6">
    <source>
        <dbReference type="PROSITE" id="PS50115"/>
    </source>
</evidence>
<keyword evidence="4" id="KW-0862">Zinc</keyword>
<keyword evidence="8" id="KW-1185">Reference proteome</keyword>
<evidence type="ECO:0000256" key="5">
    <source>
        <dbReference type="PROSITE-ProRule" id="PRU00288"/>
    </source>
</evidence>
<organism evidence="7 8">
    <name type="scientific">Thalassiosira oceanica</name>
    <name type="common">Marine diatom</name>
    <dbReference type="NCBI Taxonomy" id="159749"/>
    <lineage>
        <taxon>Eukaryota</taxon>
        <taxon>Sar</taxon>
        <taxon>Stramenopiles</taxon>
        <taxon>Ochrophyta</taxon>
        <taxon>Bacillariophyta</taxon>
        <taxon>Coscinodiscophyceae</taxon>
        <taxon>Thalassiosirophycidae</taxon>
        <taxon>Thalassiosirales</taxon>
        <taxon>Thalassiosiraceae</taxon>
        <taxon>Thalassiosira</taxon>
    </lineage>
</organism>
<dbReference type="GO" id="GO:0000139">
    <property type="term" value="C:Golgi membrane"/>
    <property type="evidence" value="ECO:0007669"/>
    <property type="project" value="GOC"/>
</dbReference>
<evidence type="ECO:0000256" key="1">
    <source>
        <dbReference type="ARBA" id="ARBA00022468"/>
    </source>
</evidence>
<dbReference type="GO" id="GO:0008270">
    <property type="term" value="F:zinc ion binding"/>
    <property type="evidence" value="ECO:0007669"/>
    <property type="project" value="UniProtKB-KW"/>
</dbReference>
<name>K0TKZ9_THAOC</name>
<dbReference type="InterPro" id="IPR037278">
    <property type="entry name" value="ARFGAP/RecO"/>
</dbReference>
<dbReference type="PANTHER" id="PTHR45686">
    <property type="entry name" value="ADP-RIBOSYLATION FACTOR GTPASE ACTIVATING PROTEIN 3, ISOFORM H-RELATED"/>
    <property type="match status" value="1"/>
</dbReference>
<gene>
    <name evidence="7" type="ORF">THAOC_03408</name>
</gene>
<keyword evidence="1" id="KW-0343">GTPase activation</keyword>
<dbReference type="OrthoDB" id="10266696at2759"/>
<feature type="domain" description="Arf-GAP" evidence="6">
    <location>
        <begin position="29"/>
        <end position="112"/>
    </location>
</feature>
<evidence type="ECO:0000256" key="4">
    <source>
        <dbReference type="ARBA" id="ARBA00022833"/>
    </source>
</evidence>
<dbReference type="GO" id="GO:0005096">
    <property type="term" value="F:GTPase activator activity"/>
    <property type="evidence" value="ECO:0007669"/>
    <property type="project" value="UniProtKB-KW"/>
</dbReference>
<sequence>MASSGNFKADGSITAAGKGQVCIPTADKNAQFRRLKNLPGNKLCFDCPATRPTWASVTYGIFLCLDCSAAHRNMGVHLTFVRAVDLDEWTQRQIDAMKIGGNENARKFFSKHGCSDMKGSNKKYNHKAARAYRAELEKLVEAAAVKRGEGTGAKADDAAGASSLLESADAAVARGAHDEARAKL</sequence>
<dbReference type="OMA" id="YQSWQLD"/>
<dbReference type="SUPFAM" id="SSF57863">
    <property type="entry name" value="ArfGap/RecO-like zinc finger"/>
    <property type="match status" value="1"/>
</dbReference>
<evidence type="ECO:0000313" key="8">
    <source>
        <dbReference type="Proteomes" id="UP000266841"/>
    </source>
</evidence>
<accession>K0TKZ9</accession>
<dbReference type="SMART" id="SM00105">
    <property type="entry name" value="ArfGap"/>
    <property type="match status" value="1"/>
</dbReference>
<reference evidence="7 8" key="1">
    <citation type="journal article" date="2012" name="Genome Biol.">
        <title>Genome and low-iron response of an oceanic diatom adapted to chronic iron limitation.</title>
        <authorList>
            <person name="Lommer M."/>
            <person name="Specht M."/>
            <person name="Roy A.S."/>
            <person name="Kraemer L."/>
            <person name="Andreson R."/>
            <person name="Gutowska M.A."/>
            <person name="Wolf J."/>
            <person name="Bergner S.V."/>
            <person name="Schilhabel M.B."/>
            <person name="Klostermeier U.C."/>
            <person name="Beiko R.G."/>
            <person name="Rosenstiel P."/>
            <person name="Hippler M."/>
            <person name="Laroche J."/>
        </authorList>
    </citation>
    <scope>NUCLEOTIDE SEQUENCE [LARGE SCALE GENOMIC DNA]</scope>
    <source>
        <strain evidence="7 8">CCMP1005</strain>
    </source>
</reference>
<dbReference type="InterPro" id="IPR001164">
    <property type="entry name" value="ArfGAP_dom"/>
</dbReference>
<proteinExistence type="predicted"/>
<feature type="non-terminal residue" evidence="7">
    <location>
        <position position="184"/>
    </location>
</feature>
<dbReference type="AlphaFoldDB" id="K0TKZ9"/>
<dbReference type="PRINTS" id="PR00405">
    <property type="entry name" value="REVINTRACTNG"/>
</dbReference>
<dbReference type="Gene3D" id="1.10.220.150">
    <property type="entry name" value="Arf GTPase activating protein"/>
    <property type="match status" value="1"/>
</dbReference>
<evidence type="ECO:0000256" key="3">
    <source>
        <dbReference type="ARBA" id="ARBA00022771"/>
    </source>
</evidence>